<protein>
    <submittedName>
        <fullName evidence="1">Zinc-binding dehydrogenase</fullName>
    </submittedName>
</protein>
<reference evidence="1 2" key="1">
    <citation type="submission" date="2020-04" db="EMBL/GenBank/DDBJ databases">
        <title>Genome sequencing of novel species.</title>
        <authorList>
            <person name="Heo J."/>
            <person name="Kim S.-J."/>
            <person name="Kim J.-S."/>
            <person name="Hong S.-B."/>
            <person name="Kwon S.-W."/>
        </authorList>
    </citation>
    <scope>NUCLEOTIDE SEQUENCE [LARGE SCALE GENOMIC DNA]</scope>
    <source>
        <strain evidence="1 2">MFER-1</strain>
    </source>
</reference>
<dbReference type="AlphaFoldDB" id="A0A7Z2VK89"/>
<accession>A0A7Z2VK89</accession>
<dbReference type="EMBL" id="CP051680">
    <property type="protein sequence ID" value="QJD84419.1"/>
    <property type="molecule type" value="Genomic_DNA"/>
</dbReference>
<dbReference type="KEGG" id="cheb:HH215_15355"/>
<dbReference type="RefSeq" id="WP_169280703.1">
    <property type="nucleotide sequence ID" value="NZ_CP051680.1"/>
</dbReference>
<evidence type="ECO:0000313" key="2">
    <source>
        <dbReference type="Proteomes" id="UP000502248"/>
    </source>
</evidence>
<gene>
    <name evidence="1" type="ORF">HH215_15355</name>
</gene>
<keyword evidence="2" id="KW-1185">Reference proteome</keyword>
<dbReference type="Pfam" id="PF13602">
    <property type="entry name" value="ADH_zinc_N_2"/>
    <property type="match status" value="1"/>
</dbReference>
<sequence length="33" mass="3763">MQLAVVFPLEETAKAHEKSESRRARGKIIVRVL</sequence>
<dbReference type="Proteomes" id="UP000502248">
    <property type="component" value="Chromosome"/>
</dbReference>
<organism evidence="1 2">
    <name type="scientific">Cohnella herbarum</name>
    <dbReference type="NCBI Taxonomy" id="2728023"/>
    <lineage>
        <taxon>Bacteria</taxon>
        <taxon>Bacillati</taxon>
        <taxon>Bacillota</taxon>
        <taxon>Bacilli</taxon>
        <taxon>Bacillales</taxon>
        <taxon>Paenibacillaceae</taxon>
        <taxon>Cohnella</taxon>
    </lineage>
</organism>
<evidence type="ECO:0000313" key="1">
    <source>
        <dbReference type="EMBL" id="QJD84419.1"/>
    </source>
</evidence>
<dbReference type="Gene3D" id="3.90.180.10">
    <property type="entry name" value="Medium-chain alcohol dehydrogenases, catalytic domain"/>
    <property type="match status" value="1"/>
</dbReference>
<proteinExistence type="predicted"/>
<name>A0A7Z2VK89_9BACL</name>